<name>A0A4Z2HIE8_9TELE</name>
<gene>
    <name evidence="1" type="ORF">EYF80_024235</name>
</gene>
<organism evidence="1 2">
    <name type="scientific">Liparis tanakae</name>
    <name type="common">Tanaka's snailfish</name>
    <dbReference type="NCBI Taxonomy" id="230148"/>
    <lineage>
        <taxon>Eukaryota</taxon>
        <taxon>Metazoa</taxon>
        <taxon>Chordata</taxon>
        <taxon>Craniata</taxon>
        <taxon>Vertebrata</taxon>
        <taxon>Euteleostomi</taxon>
        <taxon>Actinopterygii</taxon>
        <taxon>Neopterygii</taxon>
        <taxon>Teleostei</taxon>
        <taxon>Neoteleostei</taxon>
        <taxon>Acanthomorphata</taxon>
        <taxon>Eupercaria</taxon>
        <taxon>Perciformes</taxon>
        <taxon>Cottioidei</taxon>
        <taxon>Cottales</taxon>
        <taxon>Liparidae</taxon>
        <taxon>Liparis</taxon>
    </lineage>
</organism>
<proteinExistence type="predicted"/>
<dbReference type="EMBL" id="SRLO01000233">
    <property type="protein sequence ID" value="TNN65557.1"/>
    <property type="molecule type" value="Genomic_DNA"/>
</dbReference>
<dbReference type="AlphaFoldDB" id="A0A4Z2HIE8"/>
<protein>
    <submittedName>
        <fullName evidence="1">Uncharacterized protein</fullName>
    </submittedName>
</protein>
<evidence type="ECO:0000313" key="1">
    <source>
        <dbReference type="EMBL" id="TNN65557.1"/>
    </source>
</evidence>
<dbReference type="Proteomes" id="UP000314294">
    <property type="component" value="Unassembled WGS sequence"/>
</dbReference>
<comment type="caution">
    <text evidence="1">The sequence shown here is derived from an EMBL/GenBank/DDBJ whole genome shotgun (WGS) entry which is preliminary data.</text>
</comment>
<reference evidence="1 2" key="1">
    <citation type="submission" date="2019-03" db="EMBL/GenBank/DDBJ databases">
        <title>First draft genome of Liparis tanakae, snailfish: a comprehensive survey of snailfish specific genes.</title>
        <authorList>
            <person name="Kim W."/>
            <person name="Song I."/>
            <person name="Jeong J.-H."/>
            <person name="Kim D."/>
            <person name="Kim S."/>
            <person name="Ryu S."/>
            <person name="Song J.Y."/>
            <person name="Lee S.K."/>
        </authorList>
    </citation>
    <scope>NUCLEOTIDE SEQUENCE [LARGE SCALE GENOMIC DNA]</scope>
    <source>
        <tissue evidence="1">Muscle</tissue>
    </source>
</reference>
<sequence>MRKDVLTDASEERSLRDVRRIGRSREEISGESLGRGEMRWHLSARGRRQSPVGLWELKPEIRAQSEAVADVDARL</sequence>
<keyword evidence="2" id="KW-1185">Reference proteome</keyword>
<evidence type="ECO:0000313" key="2">
    <source>
        <dbReference type="Proteomes" id="UP000314294"/>
    </source>
</evidence>
<accession>A0A4Z2HIE8</accession>